<dbReference type="InterPro" id="IPR030382">
    <property type="entry name" value="MeTrfase_TRM5/TYW2"/>
</dbReference>
<evidence type="ECO:0000313" key="13">
    <source>
        <dbReference type="Proteomes" id="UP000563060"/>
    </source>
</evidence>
<dbReference type="GO" id="GO:0031591">
    <property type="term" value="P:wybutosine biosynthetic process"/>
    <property type="evidence" value="ECO:0007669"/>
    <property type="project" value="TreeGrafter"/>
</dbReference>
<proteinExistence type="predicted"/>
<feature type="region of interest" description="Disordered" evidence="10">
    <location>
        <begin position="266"/>
        <end position="288"/>
    </location>
</feature>
<keyword evidence="5" id="KW-0949">S-adenosyl-L-methionine</keyword>
<evidence type="ECO:0000256" key="6">
    <source>
        <dbReference type="ARBA" id="ARBA00022694"/>
    </source>
</evidence>
<dbReference type="Pfam" id="PF02475">
    <property type="entry name" value="TRM5-TYW2_MTfase"/>
    <property type="match status" value="1"/>
</dbReference>
<feature type="compositionally biased region" description="Pro residues" evidence="10">
    <location>
        <begin position="274"/>
        <end position="287"/>
    </location>
</feature>
<dbReference type="Pfam" id="PF25132">
    <property type="entry name" value="TYW2_N"/>
    <property type="match status" value="1"/>
</dbReference>
<feature type="non-terminal residue" evidence="12">
    <location>
        <position position="438"/>
    </location>
</feature>
<accession>A0A7L3YX84</accession>
<dbReference type="PANTHER" id="PTHR23245:SF25">
    <property type="entry name" value="TRNA WYBUTOSINE-SYNTHESIZING PROTEIN 2 HOMOLOG"/>
    <property type="match status" value="1"/>
</dbReference>
<dbReference type="EC" id="2.5.1.114" evidence="2"/>
<keyword evidence="4" id="KW-0808">Transferase</keyword>
<comment type="pathway">
    <text evidence="1">tRNA modification; wybutosine-tRNA(Phe) biosynthesis.</text>
</comment>
<dbReference type="GO" id="GO:0005737">
    <property type="term" value="C:cytoplasm"/>
    <property type="evidence" value="ECO:0007669"/>
    <property type="project" value="TreeGrafter"/>
</dbReference>
<dbReference type="GO" id="GO:0030488">
    <property type="term" value="P:tRNA methylation"/>
    <property type="evidence" value="ECO:0007669"/>
    <property type="project" value="TreeGrafter"/>
</dbReference>
<keyword evidence="13" id="KW-1185">Reference proteome</keyword>
<evidence type="ECO:0000256" key="3">
    <source>
        <dbReference type="ARBA" id="ARBA00017179"/>
    </source>
</evidence>
<evidence type="ECO:0000256" key="4">
    <source>
        <dbReference type="ARBA" id="ARBA00022679"/>
    </source>
</evidence>
<dbReference type="InterPro" id="IPR029063">
    <property type="entry name" value="SAM-dependent_MTases_sf"/>
</dbReference>
<evidence type="ECO:0000256" key="8">
    <source>
        <dbReference type="ARBA" id="ARBA00037786"/>
    </source>
</evidence>
<evidence type="ECO:0000256" key="9">
    <source>
        <dbReference type="ARBA" id="ARBA00049400"/>
    </source>
</evidence>
<name>A0A7L3YX84_FREGA</name>
<dbReference type="AlphaFoldDB" id="A0A7L3YX84"/>
<comment type="catalytic activity">
    <reaction evidence="9">
        <text>4-demethylwyosine(37) in tRNA(Phe) + S-adenosyl-L-methionine = 4-demethyl-7-[(3S)-3-amino-3-carboxypropyl]wyosine(37) in tRNA(Phe) + S-methyl-5'-thioadenosine + H(+)</text>
        <dbReference type="Rhea" id="RHEA:36355"/>
        <dbReference type="Rhea" id="RHEA-COMP:10164"/>
        <dbReference type="Rhea" id="RHEA-COMP:10378"/>
        <dbReference type="ChEBI" id="CHEBI:15378"/>
        <dbReference type="ChEBI" id="CHEBI:17509"/>
        <dbReference type="ChEBI" id="CHEBI:59789"/>
        <dbReference type="ChEBI" id="CHEBI:64315"/>
        <dbReference type="ChEBI" id="CHEBI:73550"/>
        <dbReference type="EC" id="2.5.1.114"/>
    </reaction>
</comment>
<evidence type="ECO:0000259" key="11">
    <source>
        <dbReference type="PROSITE" id="PS51684"/>
    </source>
</evidence>
<sequence length="438" mass="48836">VPALATEPQFAQRLREHLEEEQLLDGRYRLQEVPGGRVALPVLEEKLSQLRLHQEMRCGLVWIQDPVPSRAARRQTPAQKLRDKLRRLLGESWSEELERDVPRAWQRHGDLVVLSEDSFRAAPWEKLGPVLWETVASALGARRLARRGRVLPDGMRSPSVTLLLGQDGWVEHVDNGIRYTFDVTKCMFSPGNITEKLRVASLPCSGEVLVDLYAGIGYFTLPYLVHAAAAFAHACEWNSHAVEALQRNLVLNGVQDRCRVHLGDSRQVSGADWPQPPRPRAASPSPPLSFQLELRDVADRVNLGLIPSSEEGWPVACRVLKKGTGGVLHIHHNVETLPTLAPSQTPVPRAERGSPEGAGSDGEAQHPTEEGGKETLGARIRLEWQRWAEATAARIRELLAELHGQPWRTSILHVEAVKSYAPHVHHLVLDLECRPTLP</sequence>
<feature type="region of interest" description="Disordered" evidence="10">
    <location>
        <begin position="337"/>
        <end position="376"/>
    </location>
</feature>
<protein>
    <recommendedName>
        <fullName evidence="3">tRNA wybutosine-synthesizing protein 2 homolog</fullName>
        <ecNumber evidence="2">2.5.1.114</ecNumber>
    </recommendedName>
    <alternativeName>
        <fullName evidence="7">tRNA(Phe) (4-demethylwyosine(37)-C(7)) aminocarboxypropyltransferase</fullName>
    </alternativeName>
</protein>
<comment type="caution">
    <text evidence="12">The sequence shown here is derived from an EMBL/GenBank/DDBJ whole genome shotgun (WGS) entry which is preliminary data.</text>
</comment>
<dbReference type="Pfam" id="PF25133">
    <property type="entry name" value="TYW2_N_2"/>
    <property type="match status" value="1"/>
</dbReference>
<feature type="compositionally biased region" description="Basic and acidic residues" evidence="10">
    <location>
        <begin position="363"/>
        <end position="373"/>
    </location>
</feature>
<evidence type="ECO:0000256" key="10">
    <source>
        <dbReference type="SAM" id="MobiDB-lite"/>
    </source>
</evidence>
<evidence type="ECO:0000256" key="1">
    <source>
        <dbReference type="ARBA" id="ARBA00004797"/>
    </source>
</evidence>
<evidence type="ECO:0000256" key="2">
    <source>
        <dbReference type="ARBA" id="ARBA00012265"/>
    </source>
</evidence>
<evidence type="ECO:0000256" key="7">
    <source>
        <dbReference type="ARBA" id="ARBA00031315"/>
    </source>
</evidence>
<dbReference type="GO" id="GO:0102522">
    <property type="term" value="F:tRNA 4-demethylwyosine alpha-amino-alpha-carboxypropyltransferase activity"/>
    <property type="evidence" value="ECO:0007669"/>
    <property type="project" value="UniProtKB-EC"/>
</dbReference>
<keyword evidence="6" id="KW-0819">tRNA processing</keyword>
<dbReference type="SUPFAM" id="SSF53335">
    <property type="entry name" value="S-adenosyl-L-methionine-dependent methyltransferases"/>
    <property type="match status" value="1"/>
</dbReference>
<dbReference type="InterPro" id="IPR056743">
    <property type="entry name" value="TRM5-TYW2-like_MTfase"/>
</dbReference>
<dbReference type="Proteomes" id="UP000563060">
    <property type="component" value="Unassembled WGS sequence"/>
</dbReference>
<dbReference type="Gene3D" id="3.30.300.110">
    <property type="entry name" value="Met-10+ protein-like domains"/>
    <property type="match status" value="1"/>
</dbReference>
<dbReference type="PANTHER" id="PTHR23245">
    <property type="entry name" value="TRNA METHYLTRANSFERASE"/>
    <property type="match status" value="1"/>
</dbReference>
<organism evidence="12 13">
    <name type="scientific">Fregetta grallaria</name>
    <name type="common">White-bellied storm-petrel</name>
    <name type="synonym">Procellaria grallaria</name>
    <dbReference type="NCBI Taxonomy" id="79628"/>
    <lineage>
        <taxon>Eukaryota</taxon>
        <taxon>Metazoa</taxon>
        <taxon>Chordata</taxon>
        <taxon>Craniata</taxon>
        <taxon>Vertebrata</taxon>
        <taxon>Euteleostomi</taxon>
        <taxon>Archelosauria</taxon>
        <taxon>Archosauria</taxon>
        <taxon>Dinosauria</taxon>
        <taxon>Saurischia</taxon>
        <taxon>Theropoda</taxon>
        <taxon>Coelurosauria</taxon>
        <taxon>Aves</taxon>
        <taxon>Neognathae</taxon>
        <taxon>Neoaves</taxon>
        <taxon>Aequornithes</taxon>
        <taxon>Procellariiformes</taxon>
        <taxon>Hydrobatidae</taxon>
        <taxon>Fregetta</taxon>
    </lineage>
</organism>
<dbReference type="InterPro" id="IPR056744">
    <property type="entry name" value="TRM5/TYW2-like_N"/>
</dbReference>
<feature type="non-terminal residue" evidence="12">
    <location>
        <position position="1"/>
    </location>
</feature>
<dbReference type="EMBL" id="VZZT01000845">
    <property type="protein sequence ID" value="NXW05154.1"/>
    <property type="molecule type" value="Genomic_DNA"/>
</dbReference>
<evidence type="ECO:0000256" key="5">
    <source>
        <dbReference type="ARBA" id="ARBA00022691"/>
    </source>
</evidence>
<reference evidence="12 13" key="1">
    <citation type="submission" date="2019-09" db="EMBL/GenBank/DDBJ databases">
        <title>Bird 10,000 Genomes (B10K) Project - Family phase.</title>
        <authorList>
            <person name="Zhang G."/>
        </authorList>
    </citation>
    <scope>NUCLEOTIDE SEQUENCE [LARGE SCALE GENOMIC DNA]</scope>
    <source>
        <strain evidence="12">B10K-DU-006-09</strain>
        <tissue evidence="12">Muscle</tissue>
    </source>
</reference>
<comment type="function">
    <text evidence="8">S-adenosyl-L-methionine-dependent transferase that acts as a component of the wybutosine biosynthesis pathway. Wybutosine is a hyper modified guanosine with a tricyclic base found at the 3'-position adjacent to the anticodon of eukaryotic phenylalanine tRNA. Catalyzes the transfer of the alpha-amino-alpha-carboxypropyl (acp) group from S-adenosyl-L-methionine to the C-7 position of 4-demethylwyosine (imG-14) to produce wybutosine-86.</text>
</comment>
<dbReference type="Gene3D" id="3.40.50.150">
    <property type="entry name" value="Vaccinia Virus protein VP39"/>
    <property type="match status" value="1"/>
</dbReference>
<dbReference type="PROSITE" id="PS51684">
    <property type="entry name" value="SAM_MT_TRM5_TYW2"/>
    <property type="match status" value="1"/>
</dbReference>
<evidence type="ECO:0000313" key="12">
    <source>
        <dbReference type="EMBL" id="NXW05154.1"/>
    </source>
</evidence>
<dbReference type="InterPro" id="IPR056745">
    <property type="entry name" value="TYW2_N"/>
</dbReference>
<feature type="domain" description="SAM-dependent methyltransferase TRM5/TYW2-type" evidence="11">
    <location>
        <begin position="105"/>
        <end position="435"/>
    </location>
</feature>
<gene>
    <name evidence="12" type="primary">Trmt12</name>
    <name evidence="12" type="ORF">FREGRA_R02294</name>
</gene>
<dbReference type="FunFam" id="3.30.300.110:FF:000002">
    <property type="entry name" value="tRNA wybutosine-synthesizing protein 2 homolog"/>
    <property type="match status" value="1"/>
</dbReference>
<dbReference type="GO" id="GO:0008175">
    <property type="term" value="F:tRNA methyltransferase activity"/>
    <property type="evidence" value="ECO:0007669"/>
    <property type="project" value="TreeGrafter"/>
</dbReference>